<proteinExistence type="predicted"/>
<dbReference type="PANTHER" id="PTHR46832:SF1">
    <property type="entry name" value="5'-METHYLTHIOADENOSINE_S-ADENOSYLHOMOCYSTEINE NUCLEOSIDASE"/>
    <property type="match status" value="1"/>
</dbReference>
<protein>
    <recommendedName>
        <fullName evidence="1">Nucleoside phosphorylase domain-containing protein</fullName>
    </recommendedName>
</protein>
<dbReference type="InterPro" id="IPR000845">
    <property type="entry name" value="Nucleoside_phosphorylase_d"/>
</dbReference>
<evidence type="ECO:0000313" key="2">
    <source>
        <dbReference type="EMBL" id="RSH92523.1"/>
    </source>
</evidence>
<dbReference type="InterPro" id="IPR035994">
    <property type="entry name" value="Nucleoside_phosphorylase_sf"/>
</dbReference>
<reference evidence="2 3" key="1">
    <citation type="submission" date="2018-11" db="EMBL/GenBank/DDBJ databases">
        <title>Genome sequence of Saitozyma podzolica DSM 27192.</title>
        <authorList>
            <person name="Aliyu H."/>
            <person name="Gorte O."/>
            <person name="Ochsenreither K."/>
        </authorList>
    </citation>
    <scope>NUCLEOTIDE SEQUENCE [LARGE SCALE GENOMIC DNA]</scope>
    <source>
        <strain evidence="2 3">DSM 27192</strain>
    </source>
</reference>
<dbReference type="GO" id="GO:0019284">
    <property type="term" value="P:L-methionine salvage from S-adenosylmethionine"/>
    <property type="evidence" value="ECO:0007669"/>
    <property type="project" value="TreeGrafter"/>
</dbReference>
<comment type="caution">
    <text evidence="2">The sequence shown here is derived from an EMBL/GenBank/DDBJ whole genome shotgun (WGS) entry which is preliminary data.</text>
</comment>
<evidence type="ECO:0000313" key="3">
    <source>
        <dbReference type="Proteomes" id="UP000279259"/>
    </source>
</evidence>
<accession>A0A427YN68</accession>
<dbReference type="AlphaFoldDB" id="A0A427YN68"/>
<dbReference type="GO" id="GO:0009116">
    <property type="term" value="P:nucleoside metabolic process"/>
    <property type="evidence" value="ECO:0007669"/>
    <property type="project" value="InterPro"/>
</dbReference>
<dbReference type="Gene3D" id="3.40.50.1580">
    <property type="entry name" value="Nucleoside phosphorylase domain"/>
    <property type="match status" value="1"/>
</dbReference>
<dbReference type="Proteomes" id="UP000279259">
    <property type="component" value="Unassembled WGS sequence"/>
</dbReference>
<evidence type="ECO:0000259" key="1">
    <source>
        <dbReference type="Pfam" id="PF01048"/>
    </source>
</evidence>
<dbReference type="Pfam" id="PF01048">
    <property type="entry name" value="PNP_UDP_1"/>
    <property type="match status" value="1"/>
</dbReference>
<gene>
    <name evidence="2" type="ORF">EHS25_008939</name>
</gene>
<organism evidence="2 3">
    <name type="scientific">Saitozyma podzolica</name>
    <dbReference type="NCBI Taxonomy" id="1890683"/>
    <lineage>
        <taxon>Eukaryota</taxon>
        <taxon>Fungi</taxon>
        <taxon>Dikarya</taxon>
        <taxon>Basidiomycota</taxon>
        <taxon>Agaricomycotina</taxon>
        <taxon>Tremellomycetes</taxon>
        <taxon>Tremellales</taxon>
        <taxon>Trimorphomycetaceae</taxon>
        <taxon>Saitozyma</taxon>
    </lineage>
</organism>
<feature type="domain" description="Nucleoside phosphorylase" evidence="1">
    <location>
        <begin position="64"/>
        <end position="260"/>
    </location>
</feature>
<dbReference type="GO" id="GO:0005829">
    <property type="term" value="C:cytosol"/>
    <property type="evidence" value="ECO:0007669"/>
    <property type="project" value="TreeGrafter"/>
</dbReference>
<dbReference type="SUPFAM" id="SSF53167">
    <property type="entry name" value="Purine and uridine phosphorylases"/>
    <property type="match status" value="1"/>
</dbReference>
<sequence>MSLFKSASSRWRSVPFLTASALSLTIYTAHLRLRPALADDTFPRLTEGQPRPSQADVANLRSIPVCIITANPDEAESLQSKMKGTWARVRDVEILGVHGGLTFFTGQVMGKNGATHSAYITSCTRPGTQTFAIECSSLFRALQPQYAVHVGVCTVPNENIGDVVLGDAAYNYDEEPEHWRLWHCPTELEYFVNKQRNATWHYGYFMSGLSARVDAAGFFAHGQTFNRLTRALDRESSAFLEICDLLGVRCLGVIKGVSAHGDTEDCGIPHAYTRAIDAVLTPLEEWLSFSVAPVESEYATGSPEVSLAT</sequence>
<keyword evidence="3" id="KW-1185">Reference proteome</keyword>
<dbReference type="PANTHER" id="PTHR46832">
    <property type="entry name" value="5'-METHYLTHIOADENOSINE/S-ADENOSYLHOMOCYSTEINE NUCLEOSIDASE"/>
    <property type="match status" value="1"/>
</dbReference>
<dbReference type="GO" id="GO:0008930">
    <property type="term" value="F:methylthioadenosine nucleosidase activity"/>
    <property type="evidence" value="ECO:0007669"/>
    <property type="project" value="TreeGrafter"/>
</dbReference>
<dbReference type="GO" id="GO:0008782">
    <property type="term" value="F:adenosylhomocysteine nucleosidase activity"/>
    <property type="evidence" value="ECO:0007669"/>
    <property type="project" value="TreeGrafter"/>
</dbReference>
<dbReference type="EMBL" id="RSCD01000006">
    <property type="protein sequence ID" value="RSH92523.1"/>
    <property type="molecule type" value="Genomic_DNA"/>
</dbReference>
<dbReference type="OrthoDB" id="4129906at2759"/>
<name>A0A427YN68_9TREE</name>